<reference evidence="1 2" key="1">
    <citation type="submission" date="2019-02" db="EMBL/GenBank/DDBJ databases">
        <title>The Batch Genome Submission of Acinetobacter spp. strains.</title>
        <authorList>
            <person name="Qin J."/>
            <person name="Hu Y."/>
            <person name="Ye H."/>
            <person name="Wei L."/>
            <person name="Feng Y."/>
            <person name="Zong Z."/>
        </authorList>
    </citation>
    <scope>NUCLEOTIDE SEQUENCE [LARGE SCALE GENOMIC DNA]</scope>
    <source>
        <strain evidence="1 2">WCHAW060049</strain>
    </source>
</reference>
<keyword evidence="2" id="KW-1185">Reference proteome</keyword>
<evidence type="ECO:0000313" key="2">
    <source>
        <dbReference type="Proteomes" id="UP000293863"/>
    </source>
</evidence>
<protein>
    <submittedName>
        <fullName evidence="1">Uncharacterized protein</fullName>
    </submittedName>
</protein>
<dbReference type="PROSITE" id="PS51257">
    <property type="entry name" value="PROKAR_LIPOPROTEIN"/>
    <property type="match status" value="1"/>
</dbReference>
<sequence length="307" mass="35078">MKTHIALFAFTCFLLTGCQSKAKVDESFLNEFSPSIRPKVQSLCERYDIDHEKEGIYFSNQALGVYTLIGLKNHNFEILRFTDRRYLPNSKVTDVSSHSGDYLQNKNWINFKTEHAENSGPQRRSSDNFEKLYYLNSPTASFLIQDIEDVANSISWSNTMGLEQSFFKKIHCNINDYKAYKGEDELAPNFKNLPDEMKALVLEQPLHLKVEFADNIRKQLAENDDPETAVEQQIRISTPTLQKLHQNQPICIMQGNGKGLSGYIDQSKTPFTTAWLSVYQFEGESNAQIAQQGDLISTFQAECESLD</sequence>
<organism evidence="1 2">
    <name type="scientific">Acinetobacter wuhouensis</name>
    <dbReference type="NCBI Taxonomy" id="1879050"/>
    <lineage>
        <taxon>Bacteria</taxon>
        <taxon>Pseudomonadati</taxon>
        <taxon>Pseudomonadota</taxon>
        <taxon>Gammaproteobacteria</taxon>
        <taxon>Moraxellales</taxon>
        <taxon>Moraxellaceae</taxon>
        <taxon>Acinetobacter</taxon>
    </lineage>
</organism>
<dbReference type="EMBL" id="SGSQ01000030">
    <property type="protein sequence ID" value="RZG43745.1"/>
    <property type="molecule type" value="Genomic_DNA"/>
</dbReference>
<comment type="caution">
    <text evidence="1">The sequence shown here is derived from an EMBL/GenBank/DDBJ whole genome shotgun (WGS) entry which is preliminary data.</text>
</comment>
<proteinExistence type="predicted"/>
<name>A0A4Q7ACH7_9GAMM</name>
<evidence type="ECO:0000313" key="1">
    <source>
        <dbReference type="EMBL" id="RZG43745.1"/>
    </source>
</evidence>
<dbReference type="Proteomes" id="UP000293863">
    <property type="component" value="Unassembled WGS sequence"/>
</dbReference>
<gene>
    <name evidence="1" type="ORF">EXU28_16690</name>
</gene>
<dbReference type="AlphaFoldDB" id="A0A4Q7ACH7"/>
<accession>A0A4Q7ACH7</accession>